<proteinExistence type="predicted"/>
<dbReference type="HOGENOM" id="CLU_3367231_0_0_11"/>
<comment type="caution">
    <text evidence="1">The sequence shown here is derived from an EMBL/GenBank/DDBJ whole genome shotgun (WGS) entry which is preliminary data.</text>
</comment>
<evidence type="ECO:0000313" key="2">
    <source>
        <dbReference type="Proteomes" id="UP000004816"/>
    </source>
</evidence>
<dbReference type="AlphaFoldDB" id="U1M2C7"/>
<dbReference type="Proteomes" id="UP000004816">
    <property type="component" value="Unassembled WGS sequence"/>
</dbReference>
<keyword evidence="2" id="KW-1185">Reference proteome</keyword>
<protein>
    <submittedName>
        <fullName evidence="1">Uncharacterized protein</fullName>
    </submittedName>
</protein>
<reference evidence="1 2" key="1">
    <citation type="journal article" date="2011" name="Stand. Genomic Sci.">
        <title>High quality draft genome sequence of Segniliparus rugosus CDC 945(T)= (ATCC BAA-974(T)).</title>
        <authorList>
            <person name="Earl A.M."/>
            <person name="Desjardins C.A."/>
            <person name="Fitzgerald M.G."/>
            <person name="Arachchi H.M."/>
            <person name="Zeng Q."/>
            <person name="Mehta T."/>
            <person name="Griggs A."/>
            <person name="Birren B.W."/>
            <person name="Toney N.C."/>
            <person name="Carr J."/>
            <person name="Posey J."/>
            <person name="Butler W.R."/>
        </authorList>
    </citation>
    <scope>NUCLEOTIDE SEQUENCE [LARGE SCALE GENOMIC DNA]</scope>
    <source>
        <strain evidence="2">ATCC BAA-974 / DSM 45345 / CCUG 50838 / CIP 108380 / JCM 13579 / CDC 945</strain>
    </source>
</reference>
<organism evidence="1 2">
    <name type="scientific">Segniliparus rugosus (strain ATCC BAA-974 / DSM 45345 / CCUG 50838 / CIP 108380 / JCM 13579 / CDC 945)</name>
    <dbReference type="NCBI Taxonomy" id="679197"/>
    <lineage>
        <taxon>Bacteria</taxon>
        <taxon>Bacillati</taxon>
        <taxon>Actinomycetota</taxon>
        <taxon>Actinomycetes</taxon>
        <taxon>Mycobacteriales</taxon>
        <taxon>Segniliparaceae</taxon>
        <taxon>Segniliparus</taxon>
    </lineage>
</organism>
<sequence length="35" mass="4073">MVWRMGETNRYLTGEVRAHMARLRLGRRDLADALG</sequence>
<dbReference type="STRING" id="679197.HMPREF9336_04141"/>
<name>U1M2C7_SEGRC</name>
<evidence type="ECO:0000313" key="1">
    <source>
        <dbReference type="EMBL" id="ERG69250.1"/>
    </source>
</evidence>
<dbReference type="EMBL" id="ACZI02000002">
    <property type="protein sequence ID" value="ERG69250.1"/>
    <property type="molecule type" value="Genomic_DNA"/>
</dbReference>
<gene>
    <name evidence="1" type="ORF">HMPREF9336_04141</name>
</gene>
<accession>U1M2C7</accession>